<proteinExistence type="predicted"/>
<keyword evidence="1" id="KW-0812">Transmembrane</keyword>
<evidence type="ECO:0000313" key="2">
    <source>
        <dbReference type="EMBL" id="MBA9004906.1"/>
    </source>
</evidence>
<reference evidence="2 3" key="1">
    <citation type="submission" date="2020-08" db="EMBL/GenBank/DDBJ databases">
        <title>Sequencing the genomes of 1000 actinobacteria strains.</title>
        <authorList>
            <person name="Klenk H.-P."/>
        </authorList>
    </citation>
    <scope>NUCLEOTIDE SEQUENCE [LARGE SCALE GENOMIC DNA]</scope>
    <source>
        <strain evidence="2 3">DSM 45823</strain>
    </source>
</reference>
<protein>
    <recommendedName>
        <fullName evidence="4">Integral membrane protein</fullName>
    </recommendedName>
</protein>
<feature type="transmembrane region" description="Helical" evidence="1">
    <location>
        <begin position="37"/>
        <end position="56"/>
    </location>
</feature>
<feature type="transmembrane region" description="Helical" evidence="1">
    <location>
        <begin position="6"/>
        <end position="25"/>
    </location>
</feature>
<dbReference type="RefSeq" id="WP_119730938.1">
    <property type="nucleotide sequence ID" value="NZ_JACJII010000001.1"/>
</dbReference>
<name>A0A7W3R9L8_9ACTN</name>
<organism evidence="2 3">
    <name type="scientific">Thermomonospora cellulosilytica</name>
    <dbReference type="NCBI Taxonomy" id="1411118"/>
    <lineage>
        <taxon>Bacteria</taxon>
        <taxon>Bacillati</taxon>
        <taxon>Actinomycetota</taxon>
        <taxon>Actinomycetes</taxon>
        <taxon>Streptosporangiales</taxon>
        <taxon>Thermomonosporaceae</taxon>
        <taxon>Thermomonospora</taxon>
    </lineage>
</organism>
<dbReference type="Proteomes" id="UP000539313">
    <property type="component" value="Unassembled WGS sequence"/>
</dbReference>
<feature type="transmembrane region" description="Helical" evidence="1">
    <location>
        <begin position="68"/>
        <end position="88"/>
    </location>
</feature>
<evidence type="ECO:0008006" key="4">
    <source>
        <dbReference type="Google" id="ProtNLM"/>
    </source>
</evidence>
<keyword evidence="1" id="KW-0472">Membrane</keyword>
<accession>A0A7W3R9L8</accession>
<gene>
    <name evidence="2" type="ORF">HNR21_003788</name>
</gene>
<evidence type="ECO:0000313" key="3">
    <source>
        <dbReference type="Proteomes" id="UP000539313"/>
    </source>
</evidence>
<dbReference type="AlphaFoldDB" id="A0A7W3R9L8"/>
<comment type="caution">
    <text evidence="2">The sequence shown here is derived from an EMBL/GenBank/DDBJ whole genome shotgun (WGS) entry which is preliminary data.</text>
</comment>
<sequence length="121" mass="12307">MTDPLATAIIVAALVVAAYGLLAAVRDRPMDRLHLAGLAVVEVMLLVQAVLGVVKLAGDQGPADGATFAGYLLGILLIPPAGAAWGVLERSRWGPAVIVVAGLAVAVMIVRMGQIWSGTGV</sequence>
<evidence type="ECO:0000256" key="1">
    <source>
        <dbReference type="SAM" id="Phobius"/>
    </source>
</evidence>
<keyword evidence="1" id="KW-1133">Transmembrane helix</keyword>
<feature type="transmembrane region" description="Helical" evidence="1">
    <location>
        <begin position="95"/>
        <end position="116"/>
    </location>
</feature>
<dbReference type="EMBL" id="JACJII010000001">
    <property type="protein sequence ID" value="MBA9004906.1"/>
    <property type="molecule type" value="Genomic_DNA"/>
</dbReference>
<keyword evidence="3" id="KW-1185">Reference proteome</keyword>